<dbReference type="GO" id="GO:0055085">
    <property type="term" value="P:transmembrane transport"/>
    <property type="evidence" value="ECO:0007669"/>
    <property type="project" value="InterPro"/>
</dbReference>
<reference evidence="7 8" key="1">
    <citation type="submission" date="2016-10" db="EMBL/GenBank/DDBJ databases">
        <authorList>
            <person name="de Groot N.N."/>
        </authorList>
    </citation>
    <scope>NUCLEOTIDE SEQUENCE [LARGE SCALE GENOMIC DNA]</scope>
    <source>
        <strain evidence="7 8">NP_1H</strain>
    </source>
</reference>
<dbReference type="InterPro" id="IPR052730">
    <property type="entry name" value="Sugar_ABC_transporter"/>
</dbReference>
<feature type="transmembrane region" description="Helical" evidence="5">
    <location>
        <begin position="194"/>
        <end position="213"/>
    </location>
</feature>
<evidence type="ECO:0000256" key="3">
    <source>
        <dbReference type="ARBA" id="ARBA00022989"/>
    </source>
</evidence>
<dbReference type="Gene3D" id="1.10.3720.10">
    <property type="entry name" value="MetI-like"/>
    <property type="match status" value="1"/>
</dbReference>
<dbReference type="STRING" id="335973.SAMN04488693_1172"/>
<evidence type="ECO:0000256" key="4">
    <source>
        <dbReference type="ARBA" id="ARBA00023136"/>
    </source>
</evidence>
<dbReference type="InterPro" id="IPR000515">
    <property type="entry name" value="MetI-like"/>
</dbReference>
<name>A0A1G8MA47_9MICC</name>
<dbReference type="CDD" id="cd06261">
    <property type="entry name" value="TM_PBP2"/>
    <property type="match status" value="1"/>
</dbReference>
<evidence type="ECO:0000259" key="6">
    <source>
        <dbReference type="PROSITE" id="PS50928"/>
    </source>
</evidence>
<dbReference type="Proteomes" id="UP000199258">
    <property type="component" value="Unassembled WGS sequence"/>
</dbReference>
<dbReference type="AlphaFoldDB" id="A0A1G8MA47"/>
<comment type="subcellular location">
    <subcellularLocation>
        <location evidence="5">Cell membrane</location>
        <topology evidence="5">Multi-pass membrane protein</topology>
    </subcellularLocation>
    <subcellularLocation>
        <location evidence="1">Membrane</location>
        <topology evidence="1">Multi-pass membrane protein</topology>
    </subcellularLocation>
</comment>
<evidence type="ECO:0000256" key="2">
    <source>
        <dbReference type="ARBA" id="ARBA00022692"/>
    </source>
</evidence>
<sequence>MKNKPHLPYLLALPGIAILVAMLYPFLTGAWWSFNSYRLNRGEPEFNWGQNFVSLFSTGEGLHAIGVTLTYALVVVVAECILGIGLAMLLNYGRYGNTFRLLIVLPLLLPPVIAALMWNVMLTENGVVNWLLESLGGQRLLWLSGPDSALWSVILIDIWIFTPFVILLGQAGLKSIPAELREASAVDGAGPIRNFISVTLPMLMPILVVIITFRGIDSLKMFDIIYTTTQGGPVDATTNLHVLAYLDGIRNLNFGMAMASLIVLWLLCYLISFFLLKARRKEAMA</sequence>
<dbReference type="SUPFAM" id="SSF161098">
    <property type="entry name" value="MetI-like"/>
    <property type="match status" value="1"/>
</dbReference>
<dbReference type="PANTHER" id="PTHR43759">
    <property type="entry name" value="TREHALOSE TRANSPORT SYSTEM PERMEASE PROTEIN SUGA"/>
    <property type="match status" value="1"/>
</dbReference>
<feature type="domain" description="ABC transmembrane type-1" evidence="6">
    <location>
        <begin position="65"/>
        <end position="275"/>
    </location>
</feature>
<evidence type="ECO:0000313" key="7">
    <source>
        <dbReference type="EMBL" id="SDI64743.1"/>
    </source>
</evidence>
<keyword evidence="5" id="KW-0813">Transport</keyword>
<dbReference type="GO" id="GO:0005886">
    <property type="term" value="C:plasma membrane"/>
    <property type="evidence" value="ECO:0007669"/>
    <property type="project" value="UniProtKB-SubCell"/>
</dbReference>
<evidence type="ECO:0000313" key="8">
    <source>
        <dbReference type="Proteomes" id="UP000199258"/>
    </source>
</evidence>
<protein>
    <submittedName>
        <fullName evidence="7">Carbohydrate ABC transporter membrane protein 1, CUT1 family</fullName>
    </submittedName>
</protein>
<feature type="transmembrane region" description="Helical" evidence="5">
    <location>
        <begin position="254"/>
        <end position="276"/>
    </location>
</feature>
<keyword evidence="4 5" id="KW-0472">Membrane</keyword>
<comment type="similarity">
    <text evidence="5">Belongs to the binding-protein-dependent transport system permease family.</text>
</comment>
<dbReference type="EMBL" id="FNDT01000017">
    <property type="protein sequence ID" value="SDI64743.1"/>
    <property type="molecule type" value="Genomic_DNA"/>
</dbReference>
<keyword evidence="2 5" id="KW-0812">Transmembrane</keyword>
<keyword evidence="8" id="KW-1185">Reference proteome</keyword>
<gene>
    <name evidence="7" type="ORF">SAMN04488693_1172</name>
</gene>
<organism evidence="7 8">
    <name type="scientific">Arthrobacter subterraneus</name>
    <dbReference type="NCBI Taxonomy" id="335973"/>
    <lineage>
        <taxon>Bacteria</taxon>
        <taxon>Bacillati</taxon>
        <taxon>Actinomycetota</taxon>
        <taxon>Actinomycetes</taxon>
        <taxon>Micrococcales</taxon>
        <taxon>Micrococcaceae</taxon>
        <taxon>Arthrobacter</taxon>
    </lineage>
</organism>
<evidence type="ECO:0000256" key="1">
    <source>
        <dbReference type="ARBA" id="ARBA00004141"/>
    </source>
</evidence>
<accession>A0A1G8MA47</accession>
<dbReference type="RefSeq" id="WP_090587672.1">
    <property type="nucleotide sequence ID" value="NZ_FNDT01000017.1"/>
</dbReference>
<dbReference type="PANTHER" id="PTHR43759:SF1">
    <property type="entry name" value="GLUCOSE IMPORT SYSTEM PERMEASE PROTEIN GLCT"/>
    <property type="match status" value="1"/>
</dbReference>
<dbReference type="OrthoDB" id="3362513at2"/>
<feature type="transmembrane region" description="Helical" evidence="5">
    <location>
        <begin position="149"/>
        <end position="173"/>
    </location>
</feature>
<keyword evidence="3 5" id="KW-1133">Transmembrane helix</keyword>
<proteinExistence type="inferred from homology"/>
<feature type="transmembrane region" description="Helical" evidence="5">
    <location>
        <begin position="64"/>
        <end position="89"/>
    </location>
</feature>
<dbReference type="InterPro" id="IPR035906">
    <property type="entry name" value="MetI-like_sf"/>
</dbReference>
<evidence type="ECO:0000256" key="5">
    <source>
        <dbReference type="RuleBase" id="RU363032"/>
    </source>
</evidence>
<feature type="transmembrane region" description="Helical" evidence="5">
    <location>
        <begin position="101"/>
        <end position="121"/>
    </location>
</feature>
<feature type="transmembrane region" description="Helical" evidence="5">
    <location>
        <begin position="7"/>
        <end position="27"/>
    </location>
</feature>
<dbReference type="PROSITE" id="PS50928">
    <property type="entry name" value="ABC_TM1"/>
    <property type="match status" value="1"/>
</dbReference>
<dbReference type="Pfam" id="PF00528">
    <property type="entry name" value="BPD_transp_1"/>
    <property type="match status" value="1"/>
</dbReference>